<dbReference type="PROSITE" id="PS00092">
    <property type="entry name" value="N6_MTASE"/>
    <property type="match status" value="1"/>
</dbReference>
<dbReference type="KEGG" id="fln:FLA_0394"/>
<evidence type="ECO:0000256" key="3">
    <source>
        <dbReference type="ARBA" id="ARBA00022679"/>
    </source>
</evidence>
<keyword evidence="1 6" id="KW-0963">Cytoplasm</keyword>
<comment type="subcellular location">
    <subcellularLocation>
        <location evidence="6">Cytoplasm</location>
    </subcellularLocation>
</comment>
<dbReference type="GO" id="GO:0016430">
    <property type="term" value="F:tRNA (adenine-N6)-methyltransferase activity"/>
    <property type="evidence" value="ECO:0007669"/>
    <property type="project" value="UniProtKB-UniRule"/>
</dbReference>
<dbReference type="STRING" id="477680.SAMN05421788_110134"/>
<dbReference type="InterPro" id="IPR029063">
    <property type="entry name" value="SAM-dependent_MTases_sf"/>
</dbReference>
<dbReference type="Proteomes" id="UP000186917">
    <property type="component" value="Unassembled WGS sequence"/>
</dbReference>
<proteinExistence type="inferred from homology"/>
<keyword evidence="3 6" id="KW-0808">Transferase</keyword>
<accession>A0A173MA37</accession>
<dbReference type="EC" id="2.1.1.223" evidence="6"/>
<dbReference type="GO" id="GO:0008033">
    <property type="term" value="P:tRNA processing"/>
    <property type="evidence" value="ECO:0007669"/>
    <property type="project" value="UniProtKB-UniRule"/>
</dbReference>
<evidence type="ECO:0000256" key="5">
    <source>
        <dbReference type="ARBA" id="ARBA00022694"/>
    </source>
</evidence>
<keyword evidence="9" id="KW-1185">Reference proteome</keyword>
<protein>
    <recommendedName>
        <fullName evidence="6">tRNA1(Val) (adenine(37)-N6)-methyltransferase</fullName>
        <ecNumber evidence="6">2.1.1.223</ecNumber>
    </recommendedName>
    <alternativeName>
        <fullName evidence="6">tRNA m6A37 methyltransferase</fullName>
    </alternativeName>
</protein>
<organism evidence="8 9">
    <name type="scientific">Filimonas lacunae</name>
    <dbReference type="NCBI Taxonomy" id="477680"/>
    <lineage>
        <taxon>Bacteria</taxon>
        <taxon>Pseudomonadati</taxon>
        <taxon>Bacteroidota</taxon>
        <taxon>Chitinophagia</taxon>
        <taxon>Chitinophagales</taxon>
        <taxon>Chitinophagaceae</taxon>
        <taxon>Filimonas</taxon>
    </lineage>
</organism>
<evidence type="ECO:0000313" key="9">
    <source>
        <dbReference type="Proteomes" id="UP000186917"/>
    </source>
</evidence>
<dbReference type="InterPro" id="IPR022882">
    <property type="entry name" value="tRNA_adenine-N6_MeTrfase"/>
</dbReference>
<dbReference type="InterPro" id="IPR002052">
    <property type="entry name" value="DNA_methylase_N6_adenine_CS"/>
</dbReference>
<dbReference type="GO" id="GO:0003676">
    <property type="term" value="F:nucleic acid binding"/>
    <property type="evidence" value="ECO:0007669"/>
    <property type="project" value="InterPro"/>
</dbReference>
<dbReference type="AlphaFoldDB" id="A0A173MA37"/>
<gene>
    <name evidence="8" type="ORF">SAMN05421788_110134</name>
</gene>
<dbReference type="Gene3D" id="3.40.50.150">
    <property type="entry name" value="Vaccinia Virus protein VP39"/>
    <property type="match status" value="1"/>
</dbReference>
<evidence type="ECO:0000256" key="2">
    <source>
        <dbReference type="ARBA" id="ARBA00022603"/>
    </source>
</evidence>
<dbReference type="RefSeq" id="WP_076381715.1">
    <property type="nucleotide sequence ID" value="NZ_AP017422.1"/>
</dbReference>
<dbReference type="InterPro" id="IPR020596">
    <property type="entry name" value="rRNA_Ade_Mease_Trfase_CS"/>
</dbReference>
<evidence type="ECO:0000256" key="4">
    <source>
        <dbReference type="ARBA" id="ARBA00022691"/>
    </source>
</evidence>
<dbReference type="CDD" id="cd02440">
    <property type="entry name" value="AdoMet_MTases"/>
    <property type="match status" value="1"/>
</dbReference>
<dbReference type="OrthoDB" id="5383291at2"/>
<dbReference type="SUPFAM" id="SSF53335">
    <property type="entry name" value="S-adenosyl-L-methionine-dependent methyltransferases"/>
    <property type="match status" value="1"/>
</dbReference>
<evidence type="ECO:0000313" key="8">
    <source>
        <dbReference type="EMBL" id="SIT31318.1"/>
    </source>
</evidence>
<dbReference type="InterPro" id="IPR007848">
    <property type="entry name" value="Small_mtfrase_dom"/>
</dbReference>
<feature type="domain" description="Methyltransferase small" evidence="7">
    <location>
        <begin position="43"/>
        <end position="125"/>
    </location>
</feature>
<name>A0A173MA37_9BACT</name>
<comment type="similarity">
    <text evidence="6">Belongs to the methyltransferase superfamily. tRNA (adenine-N(6)-)-methyltransferase family.</text>
</comment>
<dbReference type="PROSITE" id="PS01131">
    <property type="entry name" value="RRNA_A_DIMETH"/>
    <property type="match status" value="1"/>
</dbReference>
<keyword evidence="4 6" id="KW-0949">S-adenosyl-L-methionine</keyword>
<sequence length="241" mass="27008">MPNNYFQFKQFTVYQDACAMKVCTDACLFGAWVVAGLGQRPQPAQQVLDIGGGTGLLSLMVAQETNATIHTVEIDIAAAEQATANFAGSPWANRLSVHQTAIQQFTSSLQYDVIISNPPFFENDLKSASNKRNLALHSEALSLDELFKNVDRLLQPEGVFALLLPWHRHKEAIAIATQSGLHMTAMASIQQTPAHNNFRVMLLFERITQHSFTQEQLVIRDADNLYTQEFSRLLKNFYLHL</sequence>
<dbReference type="HAMAP" id="MF_01872">
    <property type="entry name" value="tRNA_methyltr_YfiC"/>
    <property type="match status" value="1"/>
</dbReference>
<evidence type="ECO:0000259" key="7">
    <source>
        <dbReference type="Pfam" id="PF05175"/>
    </source>
</evidence>
<dbReference type="GO" id="GO:0005737">
    <property type="term" value="C:cytoplasm"/>
    <property type="evidence" value="ECO:0007669"/>
    <property type="project" value="UniProtKB-SubCell"/>
</dbReference>
<dbReference type="InterPro" id="IPR050210">
    <property type="entry name" value="tRNA_Adenine-N(6)_MTase"/>
</dbReference>
<dbReference type="PANTHER" id="PTHR47739:SF1">
    <property type="entry name" value="TRNA1(VAL) (ADENINE(37)-N6)-METHYLTRANSFERASE"/>
    <property type="match status" value="1"/>
</dbReference>
<keyword evidence="2 6" id="KW-0489">Methyltransferase</keyword>
<dbReference type="EMBL" id="FTOR01000010">
    <property type="protein sequence ID" value="SIT31318.1"/>
    <property type="molecule type" value="Genomic_DNA"/>
</dbReference>
<dbReference type="Pfam" id="PF05175">
    <property type="entry name" value="MTS"/>
    <property type="match status" value="1"/>
</dbReference>
<reference evidence="9" key="1">
    <citation type="submission" date="2017-01" db="EMBL/GenBank/DDBJ databases">
        <authorList>
            <person name="Varghese N."/>
            <person name="Submissions S."/>
        </authorList>
    </citation>
    <scope>NUCLEOTIDE SEQUENCE [LARGE SCALE GENOMIC DNA]</scope>
    <source>
        <strain evidence="9">DSM 21054</strain>
    </source>
</reference>
<evidence type="ECO:0000256" key="6">
    <source>
        <dbReference type="HAMAP-Rule" id="MF_01872"/>
    </source>
</evidence>
<keyword evidence="5 6" id="KW-0819">tRNA processing</keyword>
<comment type="function">
    <text evidence="6">Specifically methylates the adenine in position 37 of tRNA(1)(Val) (anticodon cmo5UAC).</text>
</comment>
<comment type="catalytic activity">
    <reaction evidence="6">
        <text>adenosine(37) in tRNA1(Val) + S-adenosyl-L-methionine = N(6)-methyladenosine(37) in tRNA1(Val) + S-adenosyl-L-homocysteine + H(+)</text>
        <dbReference type="Rhea" id="RHEA:43160"/>
        <dbReference type="Rhea" id="RHEA-COMP:10369"/>
        <dbReference type="Rhea" id="RHEA-COMP:10370"/>
        <dbReference type="ChEBI" id="CHEBI:15378"/>
        <dbReference type="ChEBI" id="CHEBI:57856"/>
        <dbReference type="ChEBI" id="CHEBI:59789"/>
        <dbReference type="ChEBI" id="CHEBI:74411"/>
        <dbReference type="ChEBI" id="CHEBI:74449"/>
        <dbReference type="EC" id="2.1.1.223"/>
    </reaction>
</comment>
<dbReference type="GO" id="GO:0000179">
    <property type="term" value="F:rRNA (adenine-N6,N6-)-dimethyltransferase activity"/>
    <property type="evidence" value="ECO:0007669"/>
    <property type="project" value="InterPro"/>
</dbReference>
<dbReference type="PANTHER" id="PTHR47739">
    <property type="entry name" value="TRNA1(VAL) (ADENINE(37)-N6)-METHYLTRANSFERASE"/>
    <property type="match status" value="1"/>
</dbReference>
<evidence type="ECO:0000256" key="1">
    <source>
        <dbReference type="ARBA" id="ARBA00022490"/>
    </source>
</evidence>